<keyword evidence="6" id="KW-1185">Reference proteome</keyword>
<proteinExistence type="predicted"/>
<keyword evidence="1" id="KW-0805">Transcription regulation</keyword>
<evidence type="ECO:0000256" key="2">
    <source>
        <dbReference type="ARBA" id="ARBA00023125"/>
    </source>
</evidence>
<evidence type="ECO:0000259" key="4">
    <source>
        <dbReference type="PROSITE" id="PS50949"/>
    </source>
</evidence>
<dbReference type="InterPro" id="IPR011663">
    <property type="entry name" value="UTRA"/>
</dbReference>
<dbReference type="EMBL" id="CP035758">
    <property type="protein sequence ID" value="QBD82965.1"/>
    <property type="molecule type" value="Genomic_DNA"/>
</dbReference>
<keyword evidence="2" id="KW-0238">DNA-binding</keyword>
<dbReference type="SUPFAM" id="SSF64288">
    <property type="entry name" value="Chorismate lyase-like"/>
    <property type="match status" value="1"/>
</dbReference>
<accession>A0A4P6K4I6</accession>
<dbReference type="PRINTS" id="PR00035">
    <property type="entry name" value="HTHGNTR"/>
</dbReference>
<dbReference type="GO" id="GO:0045892">
    <property type="term" value="P:negative regulation of DNA-templated transcription"/>
    <property type="evidence" value="ECO:0007669"/>
    <property type="project" value="TreeGrafter"/>
</dbReference>
<organism evidence="5 6">
    <name type="scientific">Ktedonosporobacter rubrisoli</name>
    <dbReference type="NCBI Taxonomy" id="2509675"/>
    <lineage>
        <taxon>Bacteria</taxon>
        <taxon>Bacillati</taxon>
        <taxon>Chloroflexota</taxon>
        <taxon>Ktedonobacteria</taxon>
        <taxon>Ktedonobacterales</taxon>
        <taxon>Ktedonosporobacteraceae</taxon>
        <taxon>Ktedonosporobacter</taxon>
    </lineage>
</organism>
<dbReference type="Pfam" id="PF00392">
    <property type="entry name" value="GntR"/>
    <property type="match status" value="1"/>
</dbReference>
<dbReference type="SUPFAM" id="SSF46785">
    <property type="entry name" value="Winged helix' DNA-binding domain"/>
    <property type="match status" value="1"/>
</dbReference>
<dbReference type="InterPro" id="IPR050679">
    <property type="entry name" value="Bact_HTH_transcr_reg"/>
</dbReference>
<dbReference type="InterPro" id="IPR028978">
    <property type="entry name" value="Chorismate_lyase_/UTRA_dom_sf"/>
</dbReference>
<dbReference type="RefSeq" id="WP_129894033.1">
    <property type="nucleotide sequence ID" value="NZ_CP035758.1"/>
</dbReference>
<feature type="domain" description="HTH gntR-type" evidence="4">
    <location>
        <begin position="26"/>
        <end position="94"/>
    </location>
</feature>
<keyword evidence="3" id="KW-0804">Transcription</keyword>
<reference evidence="5 6" key="1">
    <citation type="submission" date="2019-01" db="EMBL/GenBank/DDBJ databases">
        <title>Ktedonosporobacter rubrisoli SCAWS-G2.</title>
        <authorList>
            <person name="Huang Y."/>
            <person name="Yan B."/>
        </authorList>
    </citation>
    <scope>NUCLEOTIDE SEQUENCE [LARGE SCALE GENOMIC DNA]</scope>
    <source>
        <strain evidence="5 6">SCAWS-G2</strain>
    </source>
</reference>
<dbReference type="GO" id="GO:0003677">
    <property type="term" value="F:DNA binding"/>
    <property type="evidence" value="ECO:0007669"/>
    <property type="project" value="UniProtKB-KW"/>
</dbReference>
<sequence length="265" mass="30104">MHDGSVDALDRDSLREEGEFRLTSPMPKYYQVKERIARQIAQEIWMPGMLIPSEAELGQEFQVSRITIRRAISDLIHEGKLYTIQGKGTFVARPKLPERFVHRAFGIYEDLRRQGVSLHTQIVRQQLIPATPEIASRLGLSAGEEVMDLVRVRSVEDEKLLVSTTHIPRALCPDLHTIDLSSTSLYHVLQTRYGLKIARGVRSLEAVAAGQWEARQLDIALGSPLLLLDSIAYLADGRAFEYSRTFHRGDRARVEVEFTPSQDEW</sequence>
<dbReference type="SMART" id="SM00345">
    <property type="entry name" value="HTH_GNTR"/>
    <property type="match status" value="1"/>
</dbReference>
<dbReference type="CDD" id="cd07377">
    <property type="entry name" value="WHTH_GntR"/>
    <property type="match status" value="1"/>
</dbReference>
<dbReference type="PANTHER" id="PTHR44846:SF1">
    <property type="entry name" value="MANNOSYL-D-GLYCERATE TRANSPORT_METABOLISM SYSTEM REPRESSOR MNGR-RELATED"/>
    <property type="match status" value="1"/>
</dbReference>
<dbReference type="SMART" id="SM00866">
    <property type="entry name" value="UTRA"/>
    <property type="match status" value="1"/>
</dbReference>
<dbReference type="GO" id="GO:0003700">
    <property type="term" value="F:DNA-binding transcription factor activity"/>
    <property type="evidence" value="ECO:0007669"/>
    <property type="project" value="InterPro"/>
</dbReference>
<dbReference type="Gene3D" id="1.10.10.10">
    <property type="entry name" value="Winged helix-like DNA-binding domain superfamily/Winged helix DNA-binding domain"/>
    <property type="match status" value="1"/>
</dbReference>
<dbReference type="Proteomes" id="UP000290365">
    <property type="component" value="Chromosome"/>
</dbReference>
<dbReference type="InterPro" id="IPR036388">
    <property type="entry name" value="WH-like_DNA-bd_sf"/>
</dbReference>
<dbReference type="PANTHER" id="PTHR44846">
    <property type="entry name" value="MANNOSYL-D-GLYCERATE TRANSPORT/METABOLISM SYSTEM REPRESSOR MNGR-RELATED"/>
    <property type="match status" value="1"/>
</dbReference>
<dbReference type="OrthoDB" id="146373at2"/>
<dbReference type="AlphaFoldDB" id="A0A4P6K4I6"/>
<gene>
    <name evidence="5" type="ORF">EPA93_46195</name>
</gene>
<evidence type="ECO:0000313" key="5">
    <source>
        <dbReference type="EMBL" id="QBD82965.1"/>
    </source>
</evidence>
<dbReference type="InterPro" id="IPR000524">
    <property type="entry name" value="Tscrpt_reg_HTH_GntR"/>
</dbReference>
<protein>
    <submittedName>
        <fullName evidence="5">GntR family transcriptional regulator</fullName>
    </submittedName>
</protein>
<evidence type="ECO:0000256" key="3">
    <source>
        <dbReference type="ARBA" id="ARBA00023163"/>
    </source>
</evidence>
<dbReference type="Gene3D" id="3.40.1410.10">
    <property type="entry name" value="Chorismate lyase-like"/>
    <property type="match status" value="1"/>
</dbReference>
<dbReference type="KEGG" id="kbs:EPA93_46195"/>
<evidence type="ECO:0000256" key="1">
    <source>
        <dbReference type="ARBA" id="ARBA00023015"/>
    </source>
</evidence>
<name>A0A4P6K4I6_KTERU</name>
<dbReference type="InterPro" id="IPR036390">
    <property type="entry name" value="WH_DNA-bd_sf"/>
</dbReference>
<dbReference type="FunFam" id="1.10.10.10:FF:000079">
    <property type="entry name" value="GntR family transcriptional regulator"/>
    <property type="match status" value="1"/>
</dbReference>
<dbReference type="Pfam" id="PF07702">
    <property type="entry name" value="UTRA"/>
    <property type="match status" value="1"/>
</dbReference>
<evidence type="ECO:0000313" key="6">
    <source>
        <dbReference type="Proteomes" id="UP000290365"/>
    </source>
</evidence>
<dbReference type="PROSITE" id="PS50949">
    <property type="entry name" value="HTH_GNTR"/>
    <property type="match status" value="1"/>
</dbReference>